<dbReference type="KEGG" id="ssua:FPZ54_15955"/>
<dbReference type="PIRSF" id="PIRSF029171">
    <property type="entry name" value="Esterase_LipA"/>
    <property type="match status" value="1"/>
</dbReference>
<keyword evidence="4" id="KW-1185">Reference proteome</keyword>
<dbReference type="EMBL" id="CP042239">
    <property type="protein sequence ID" value="QDX27352.1"/>
    <property type="molecule type" value="Genomic_DNA"/>
</dbReference>
<dbReference type="GO" id="GO:0004806">
    <property type="term" value="F:triacylglycerol lipase activity"/>
    <property type="evidence" value="ECO:0007669"/>
    <property type="project" value="InterPro"/>
</dbReference>
<dbReference type="Gene3D" id="3.40.50.1820">
    <property type="entry name" value="alpha/beta hydrolase"/>
    <property type="match status" value="2"/>
</dbReference>
<dbReference type="PANTHER" id="PTHR34853">
    <property type="match status" value="1"/>
</dbReference>
<evidence type="ECO:0000256" key="2">
    <source>
        <dbReference type="SAM" id="SignalP"/>
    </source>
</evidence>
<dbReference type="RefSeq" id="WP_145848811.1">
    <property type="nucleotide sequence ID" value="NZ_CP042239.1"/>
</dbReference>
<dbReference type="Pfam" id="PF03583">
    <property type="entry name" value="LIP"/>
    <property type="match status" value="1"/>
</dbReference>
<dbReference type="InterPro" id="IPR029058">
    <property type="entry name" value="AB_hydrolase_fold"/>
</dbReference>
<evidence type="ECO:0000313" key="4">
    <source>
        <dbReference type="Proteomes" id="UP000318055"/>
    </source>
</evidence>
<sequence length="424" mass="43952">MTELRAALITLILSLPLAACATAGGASRRDALPTGATAGDAPPSPFYRFDGASLGAPGTVLRSEPIPVQADMPHAGEAIRLLYTSRDLRWKSGELPVSGVLFLPKGTPPAGGWPLVSWGHGTLGISDACAPSWTGYRARDAVYLDKWLEQGFAVAASDYQGLGGPGPHPYHHWQSSGASVLDAARAALAHRRDAISNRVFLVGQSQGSGAVMGAAIQARAYAPDLDVRGVVASALTSDFPDGPIALPDRQSNTLFLEVAAGGLRPGAPSIDALVTPVGAQLLDAARTGCTRDIAARARKAGVSDLADAFSVPMDTLKGYRLRLKDMPSANIGIPVFLASGKADRTTTAHRQYAGAVALCRGGNRVIWRVYAGLGHDGALHGSFDDAHRFAKALLAGTTPAPSCTALSDPGEPDALDPTAPFNDD</sequence>
<name>A0A518RIT9_9SPHN</name>
<dbReference type="PANTHER" id="PTHR34853:SF1">
    <property type="entry name" value="LIPASE 5"/>
    <property type="match status" value="1"/>
</dbReference>
<accession>A0A518RIT9</accession>
<proteinExistence type="predicted"/>
<dbReference type="GO" id="GO:0016042">
    <property type="term" value="P:lipid catabolic process"/>
    <property type="evidence" value="ECO:0007669"/>
    <property type="project" value="InterPro"/>
</dbReference>
<dbReference type="OrthoDB" id="9955at2"/>
<dbReference type="AlphaFoldDB" id="A0A518RIT9"/>
<feature type="region of interest" description="Disordered" evidence="1">
    <location>
        <begin position="402"/>
        <end position="424"/>
    </location>
</feature>
<organism evidence="3 4">
    <name type="scientific">Sphingomonas suaedae</name>
    <dbReference type="NCBI Taxonomy" id="2599297"/>
    <lineage>
        <taxon>Bacteria</taxon>
        <taxon>Pseudomonadati</taxon>
        <taxon>Pseudomonadota</taxon>
        <taxon>Alphaproteobacteria</taxon>
        <taxon>Sphingomonadales</taxon>
        <taxon>Sphingomonadaceae</taxon>
        <taxon>Sphingomonas</taxon>
    </lineage>
</organism>
<evidence type="ECO:0000256" key="1">
    <source>
        <dbReference type="SAM" id="MobiDB-lite"/>
    </source>
</evidence>
<reference evidence="3 4" key="1">
    <citation type="submission" date="2019-07" db="EMBL/GenBank/DDBJ databases">
        <title>Sphingomonas alkalisoli sp. nov., isolated from rhizosphere soil of Suaedae salsa.</title>
        <authorList>
            <person name="Zhang H."/>
            <person name="Xu L."/>
            <person name="Zhang J.-X."/>
            <person name="Sun J.-Q."/>
        </authorList>
    </citation>
    <scope>NUCLEOTIDE SEQUENCE [LARGE SCALE GENOMIC DNA]</scope>
    <source>
        <strain evidence="3 4">XS-10</strain>
    </source>
</reference>
<gene>
    <name evidence="3" type="ORF">FPZ54_15955</name>
</gene>
<dbReference type="InterPro" id="IPR005152">
    <property type="entry name" value="Lipase_secreted"/>
</dbReference>
<protein>
    <submittedName>
        <fullName evidence="3">Lipase</fullName>
    </submittedName>
</protein>
<evidence type="ECO:0000313" key="3">
    <source>
        <dbReference type="EMBL" id="QDX27352.1"/>
    </source>
</evidence>
<feature type="chain" id="PRO_5022023736" evidence="2">
    <location>
        <begin position="22"/>
        <end position="424"/>
    </location>
</feature>
<dbReference type="SUPFAM" id="SSF53474">
    <property type="entry name" value="alpha/beta-Hydrolases"/>
    <property type="match status" value="1"/>
</dbReference>
<dbReference type="Proteomes" id="UP000318055">
    <property type="component" value="Chromosome"/>
</dbReference>
<feature type="signal peptide" evidence="2">
    <location>
        <begin position="1"/>
        <end position="21"/>
    </location>
</feature>
<keyword evidence="2" id="KW-0732">Signal</keyword>